<dbReference type="InterPro" id="IPR006315">
    <property type="entry name" value="OM_autotransptr_brl_dom"/>
</dbReference>
<feature type="domain" description="Autotransporter" evidence="1">
    <location>
        <begin position="680"/>
        <end position="961"/>
    </location>
</feature>
<dbReference type="InterPro" id="IPR011050">
    <property type="entry name" value="Pectin_lyase_fold/virulence"/>
</dbReference>
<evidence type="ECO:0000313" key="5">
    <source>
        <dbReference type="Proteomes" id="UP000373449"/>
    </source>
</evidence>
<dbReference type="SUPFAM" id="SSF51126">
    <property type="entry name" value="Pectin lyase-like"/>
    <property type="match status" value="1"/>
</dbReference>
<dbReference type="PANTHER" id="PTHR12338">
    <property type="entry name" value="AUTOTRANSPORTER"/>
    <property type="match status" value="1"/>
</dbReference>
<dbReference type="OrthoDB" id="6053567at2"/>
<gene>
    <name evidence="3" type="primary">icsA_3</name>
    <name evidence="2" type="ORF">CRN84_25340</name>
    <name evidence="3" type="ORF">NCTC12282_00268</name>
</gene>
<dbReference type="Gene3D" id="2.160.20.20">
    <property type="match status" value="1"/>
</dbReference>
<protein>
    <submittedName>
        <fullName evidence="2">Autotransporter outer membrane beta-barrel domain-containing protein</fullName>
    </submittedName>
    <submittedName>
        <fullName evidence="3">Outer membrane protein IcsA autotransporter</fullName>
    </submittedName>
</protein>
<dbReference type="Proteomes" id="UP000224974">
    <property type="component" value="Unassembled WGS sequence"/>
</dbReference>
<dbReference type="GO" id="GO:0019867">
    <property type="term" value="C:outer membrane"/>
    <property type="evidence" value="ECO:0007669"/>
    <property type="project" value="InterPro"/>
</dbReference>
<name>A0A2C6DPY1_9GAMM</name>
<dbReference type="Pfam" id="PF18883">
    <property type="entry name" value="AC_1"/>
    <property type="match status" value="1"/>
</dbReference>
<dbReference type="InterPro" id="IPR043990">
    <property type="entry name" value="AC_1"/>
</dbReference>
<dbReference type="STRING" id="1111728.GCA_000427805_04971"/>
<dbReference type="InterPro" id="IPR030895">
    <property type="entry name" value="T5SS_PEPC_rpt"/>
</dbReference>
<dbReference type="InterPro" id="IPR050909">
    <property type="entry name" value="Bact_Autotransporter_VF"/>
</dbReference>
<dbReference type="SMART" id="SM00869">
    <property type="entry name" value="Autotransporter"/>
    <property type="match status" value="1"/>
</dbReference>
<dbReference type="NCBIfam" id="TIGR01414">
    <property type="entry name" value="autotrans_barl"/>
    <property type="match status" value="1"/>
</dbReference>
<dbReference type="EMBL" id="CAADJA010000002">
    <property type="protein sequence ID" value="VFS45392.1"/>
    <property type="molecule type" value="Genomic_DNA"/>
</dbReference>
<evidence type="ECO:0000259" key="1">
    <source>
        <dbReference type="PROSITE" id="PS51208"/>
    </source>
</evidence>
<dbReference type="EMBL" id="PDDX01000001">
    <property type="protein sequence ID" value="PHI32398.1"/>
    <property type="molecule type" value="Genomic_DNA"/>
</dbReference>
<organism evidence="2 4">
    <name type="scientific">Budvicia aquatica</name>
    <dbReference type="NCBI Taxonomy" id="82979"/>
    <lineage>
        <taxon>Bacteria</taxon>
        <taxon>Pseudomonadati</taxon>
        <taxon>Pseudomonadota</taxon>
        <taxon>Gammaproteobacteria</taxon>
        <taxon>Enterobacterales</taxon>
        <taxon>Budviciaceae</taxon>
        <taxon>Budvicia</taxon>
    </lineage>
</organism>
<proteinExistence type="predicted"/>
<dbReference type="InterPro" id="IPR036709">
    <property type="entry name" value="Autotransporte_beta_dom_sf"/>
</dbReference>
<sequence>MTGSGSQWNNDSWLYVGDSGNGLLTISEGGTVTSYHSYIGRYNGSTGVVNVTGSGSQWNLNSGSSLYVGSAGDGTLTISEGGTVTSRFGTIGSAADSTGVVNVAGSGSLWTITYNSGNTFTVGNAGNGALTISEGGTVSNIRGSGTIGKEAGSTGVVNVTDSGSLWNSGDTLIVGNAGEGDLTISEGGTVITNMSASIGKETDSIGIVSVTGGESLWNIKYFSSNIVNNITNTLSVGESGNGLLTISEGGTVINESASIGRNSGSTGMVNVTGSGSLWKIKFNSSQITTKNSSTLSVGESGNALLTISKGGSVTNESASIGRYAGSTGVVNVTDDGSQWDTSKMLTVGNVGNGTLTITDKSEVSAKDVAMAVDPTSSGTLNIGNGNVAGTLNTASITGGSGSAIVNFNHTDDIDFSPIMSGLLTVNQVNSGTTRLTAVNDYAGITTVNSGILQAGAVGAFSLHSDFVTVAGGALDLAGYNQTVASLNNGGTVNFNGAPGTVLTVSGNYIGNNGLLNFNTVLNDDASASDKLIVTGNTSGETGVIVNNISGTGQPTVNGIEVISVGGLSGGNFTLRGRAVAGAYEYFLNKGGVATPDDGNWYLRSQIVPPTPPVLPPVDPVIPPVEPRIPEIDPETPASTPNTPTVPTPAENIIRPEAGSYMANMAIAGKLFNLRLEDREGRAENSSIWLRQVGSRNKFRDTTGQSRTTTNSYLIQGGGEIGDTHFTDSDRLGVGLMAAYGNASSKTRSNRTGYHSEGNVDGYSAGVYATWYQDAASLNGLYVDSWMQYSWLNGEVKGDQLSGENYDISGLSASVETGYRIPVYQGLNSNVFITPQAQVIWSGITADDHQEVNGTQVTSSGDNNVQTRLGVKVSRDSVSDSSKEKQFTLYAEANWLNNTQQAGAALNGVEIKQSGSRNLAELKLGAEGQVNKHLNLWSNVAQQMGSNGYSDTSVMIGIKYRF</sequence>
<accession>A0A2C6DPY1</accession>
<dbReference type="NCBIfam" id="TIGR04393">
    <property type="entry name" value="rpt_T5SS_PEPC"/>
    <property type="match status" value="7"/>
</dbReference>
<evidence type="ECO:0000313" key="4">
    <source>
        <dbReference type="Proteomes" id="UP000224974"/>
    </source>
</evidence>
<reference evidence="4" key="1">
    <citation type="submission" date="2017-09" db="EMBL/GenBank/DDBJ databases">
        <title>FDA dAtabase for Regulatory Grade micrObial Sequences (FDA-ARGOS): Supporting development and validation of Infectious Disease Dx tests.</title>
        <authorList>
            <person name="Minogue T."/>
            <person name="Wolcott M."/>
            <person name="Wasieloski L."/>
            <person name="Aguilar W."/>
            <person name="Moore D."/>
            <person name="Tallon L."/>
            <person name="Sadzewicz L."/>
            <person name="Ott S."/>
            <person name="Zhao X."/>
            <person name="Nagaraj S."/>
            <person name="Vavikolanu K."/>
            <person name="Aluvathingal J."/>
            <person name="Nadendla S."/>
            <person name="Sichtig H."/>
        </authorList>
    </citation>
    <scope>NUCLEOTIDE SEQUENCE [LARGE SCALE GENOMIC DNA]</scope>
    <source>
        <strain evidence="4">FDAARGOS_387</strain>
    </source>
</reference>
<dbReference type="PANTHER" id="PTHR12338:SF5">
    <property type="entry name" value="ANTIGEN 43-RELATED"/>
    <property type="match status" value="1"/>
</dbReference>
<reference evidence="3 5" key="3">
    <citation type="submission" date="2019-03" db="EMBL/GenBank/DDBJ databases">
        <authorList>
            <consortium name="Pathogen Informatics"/>
        </authorList>
    </citation>
    <scope>NUCLEOTIDE SEQUENCE [LARGE SCALE GENOMIC DNA]</scope>
    <source>
        <strain evidence="3 5">NCTC12282</strain>
    </source>
</reference>
<dbReference type="SUPFAM" id="SSF103515">
    <property type="entry name" value="Autotransporter"/>
    <property type="match status" value="1"/>
</dbReference>
<evidence type="ECO:0000313" key="2">
    <source>
        <dbReference type="EMBL" id="PHI32398.1"/>
    </source>
</evidence>
<dbReference type="PROSITE" id="PS51208">
    <property type="entry name" value="AUTOTRANSPORTER"/>
    <property type="match status" value="1"/>
</dbReference>
<dbReference type="Proteomes" id="UP000373449">
    <property type="component" value="Unassembled WGS sequence"/>
</dbReference>
<dbReference type="Gene3D" id="2.40.128.130">
    <property type="entry name" value="Autotransporter beta-domain"/>
    <property type="match status" value="1"/>
</dbReference>
<reference evidence="2" key="2">
    <citation type="submission" date="2017-09" db="EMBL/GenBank/DDBJ databases">
        <title>FDA dAtabase for Regulatory Grade micrObial Sequences (FDA-ARGOS): Supporting development and validation of Infectious Disease Dx tests.</title>
        <authorList>
            <person name="Minogue T."/>
            <person name="Wolcott M."/>
            <person name="Wasieloski L."/>
            <person name="Aguilar W."/>
            <person name="Moore D."/>
            <person name="Tallon L.J."/>
            <person name="Sadzewicz L."/>
            <person name="Ott S."/>
            <person name="Zhao X."/>
            <person name="Nagaraj S."/>
            <person name="Vavikolanu K."/>
            <person name="Aluvathingal J."/>
            <person name="Nadendla S."/>
            <person name="Sichtig H."/>
        </authorList>
    </citation>
    <scope>NUCLEOTIDE SEQUENCE</scope>
    <source>
        <strain evidence="2">FDAARGOS_387</strain>
    </source>
</reference>
<evidence type="ECO:0000313" key="3">
    <source>
        <dbReference type="EMBL" id="VFS45392.1"/>
    </source>
</evidence>
<dbReference type="AlphaFoldDB" id="A0A2C6DPY1"/>
<dbReference type="InterPro" id="IPR012332">
    <property type="entry name" value="Autotransporter_pectin_lyase_C"/>
</dbReference>
<dbReference type="InterPro" id="IPR005546">
    <property type="entry name" value="Autotransporte_beta"/>
</dbReference>
<dbReference type="CDD" id="cd01344">
    <property type="entry name" value="PL2_Passenger_AT"/>
    <property type="match status" value="1"/>
</dbReference>
<keyword evidence="4" id="KW-1185">Reference proteome</keyword>
<dbReference type="Pfam" id="PF03797">
    <property type="entry name" value="Autotransporter"/>
    <property type="match status" value="1"/>
</dbReference>